<proteinExistence type="predicted"/>
<sequence>MGVNLVLFLLFLSGSGAVLGSKDECVHTMYVRTGSVIKGGTDSKISASFGDGSGREVRVSDLEDWGLMGSDYDYYERGNLDIFSARGPCLSGPLCSLNLTSDGRGGHHGWYCEYVEVTSTGPHKACTQTIFYVRQWLARDAPPYQLTALLDGCALSSASSNLNHRRGPLIVGNPNHADADADAAQ</sequence>
<gene>
    <name evidence="1" type="ORF">MRB53_019232</name>
</gene>
<dbReference type="Proteomes" id="UP001234297">
    <property type="component" value="Chromosome 6"/>
</dbReference>
<evidence type="ECO:0000313" key="1">
    <source>
        <dbReference type="EMBL" id="KAJ8625925.1"/>
    </source>
</evidence>
<reference evidence="1 2" key="1">
    <citation type="journal article" date="2022" name="Hortic Res">
        <title>A haplotype resolved chromosomal level avocado genome allows analysis of novel avocado genes.</title>
        <authorList>
            <person name="Nath O."/>
            <person name="Fletcher S.J."/>
            <person name="Hayward A."/>
            <person name="Shaw L.M."/>
            <person name="Masouleh A.K."/>
            <person name="Furtado A."/>
            <person name="Henry R.J."/>
            <person name="Mitter N."/>
        </authorList>
    </citation>
    <scope>NUCLEOTIDE SEQUENCE [LARGE SCALE GENOMIC DNA]</scope>
    <source>
        <strain evidence="2">cv. Hass</strain>
    </source>
</reference>
<organism evidence="1 2">
    <name type="scientific">Persea americana</name>
    <name type="common">Avocado</name>
    <dbReference type="NCBI Taxonomy" id="3435"/>
    <lineage>
        <taxon>Eukaryota</taxon>
        <taxon>Viridiplantae</taxon>
        <taxon>Streptophyta</taxon>
        <taxon>Embryophyta</taxon>
        <taxon>Tracheophyta</taxon>
        <taxon>Spermatophyta</taxon>
        <taxon>Magnoliopsida</taxon>
        <taxon>Magnoliidae</taxon>
        <taxon>Laurales</taxon>
        <taxon>Lauraceae</taxon>
        <taxon>Persea</taxon>
    </lineage>
</organism>
<evidence type="ECO:0000313" key="2">
    <source>
        <dbReference type="Proteomes" id="UP001234297"/>
    </source>
</evidence>
<comment type="caution">
    <text evidence="1">The sequence shown here is derived from an EMBL/GenBank/DDBJ whole genome shotgun (WGS) entry which is preliminary data.</text>
</comment>
<protein>
    <submittedName>
        <fullName evidence="1">Uncharacterized protein</fullName>
    </submittedName>
</protein>
<dbReference type="EMBL" id="CM056814">
    <property type="protein sequence ID" value="KAJ8625925.1"/>
    <property type="molecule type" value="Genomic_DNA"/>
</dbReference>
<name>A0ACC2KY24_PERAE</name>
<accession>A0ACC2KY24</accession>
<keyword evidence="2" id="KW-1185">Reference proteome</keyword>